<dbReference type="PANTHER" id="PTHR23410">
    <property type="entry name" value="RIBOSOMAL PROTEIN L5-RELATED"/>
    <property type="match status" value="1"/>
</dbReference>
<dbReference type="GO" id="GO:0008097">
    <property type="term" value="F:5S rRNA binding"/>
    <property type="evidence" value="ECO:0007669"/>
    <property type="project" value="InterPro"/>
</dbReference>
<dbReference type="GO" id="GO:0022625">
    <property type="term" value="C:cytosolic large ribosomal subunit"/>
    <property type="evidence" value="ECO:0007669"/>
    <property type="project" value="TreeGrafter"/>
</dbReference>
<feature type="compositionally biased region" description="Basic residues" evidence="6">
    <location>
        <begin position="273"/>
        <end position="285"/>
    </location>
</feature>
<evidence type="ECO:0000256" key="5">
    <source>
        <dbReference type="ARBA" id="ARBA00023274"/>
    </source>
</evidence>
<accession>A0A7S1KPQ7</accession>
<dbReference type="InterPro" id="IPR025607">
    <property type="entry name" value="Ribosomal_uL18_C_euk"/>
</dbReference>
<proteinExistence type="inferred from homology"/>
<dbReference type="HAMAP" id="MF_01337_A">
    <property type="entry name" value="Ribosomal_uL18_A"/>
    <property type="match status" value="1"/>
</dbReference>
<evidence type="ECO:0000256" key="1">
    <source>
        <dbReference type="ARBA" id="ARBA00004496"/>
    </source>
</evidence>
<comment type="subcellular location">
    <subcellularLocation>
        <location evidence="1">Cytoplasm</location>
    </subcellularLocation>
</comment>
<evidence type="ECO:0000256" key="3">
    <source>
        <dbReference type="ARBA" id="ARBA00022490"/>
    </source>
</evidence>
<dbReference type="Pfam" id="PF14204">
    <property type="entry name" value="Ribosomal_L18_c"/>
    <property type="match status" value="1"/>
</dbReference>
<evidence type="ECO:0000256" key="6">
    <source>
        <dbReference type="SAM" id="MobiDB-lite"/>
    </source>
</evidence>
<dbReference type="AlphaFoldDB" id="A0A7S1KPQ7"/>
<name>A0A7S1KPQ7_9EUKA</name>
<dbReference type="InterPro" id="IPR057268">
    <property type="entry name" value="Ribosomal_L18"/>
</dbReference>
<reference evidence="8" key="1">
    <citation type="submission" date="2021-01" db="EMBL/GenBank/DDBJ databases">
        <authorList>
            <person name="Corre E."/>
            <person name="Pelletier E."/>
            <person name="Niang G."/>
            <person name="Scheremetjew M."/>
            <person name="Finn R."/>
            <person name="Kale V."/>
            <person name="Holt S."/>
            <person name="Cochrane G."/>
            <person name="Meng A."/>
            <person name="Brown T."/>
            <person name="Cohen L."/>
        </authorList>
    </citation>
    <scope>NUCLEOTIDE SEQUENCE</scope>
    <source>
        <strain evidence="8">WS</strain>
    </source>
</reference>
<feature type="region of interest" description="Disordered" evidence="6">
    <location>
        <begin position="254"/>
        <end position="285"/>
    </location>
</feature>
<keyword evidence="4" id="KW-0689">Ribosomal protein</keyword>
<dbReference type="PRINTS" id="PR00058">
    <property type="entry name" value="RIBOSOMALL5"/>
</dbReference>
<gene>
    <name evidence="8" type="ORF">PCOS0759_LOCUS4436</name>
</gene>
<sequence>MARRRNQGGFVPVQKNRAYFKRYQVKFRRRREGKTNYARRKKLVAQNMTKYNVPKYRFVVRKTNKQIICQVVYSKLIGDQVLCAAYSSELARYGVKGGLSNYAASYCTGLLLARRLLKQLGMDTLYQGVREADGDYFVVDWDSTRRPFQCYLDVGLARTTTGANIFGALKGAVDGGLYVPHSAKRFPGFENGEYNPEAHRARIFAEHVSNYMQELSEADPKKFQSQFSVYVKAGINADNLEDMYKQAHSAIRANPARVATEKKRPEKPIPSYKRPKMSYKEKKYRVQQKKAALERKIAAQA</sequence>
<dbReference type="EMBL" id="HBGD01005354">
    <property type="protein sequence ID" value="CAD9081196.1"/>
    <property type="molecule type" value="Transcribed_RNA"/>
</dbReference>
<feature type="domain" description="Large ribosomal subunit protein uL18 C-terminal eukaryotes" evidence="7">
    <location>
        <begin position="240"/>
        <end position="295"/>
    </location>
</feature>
<dbReference type="SUPFAM" id="SSF53137">
    <property type="entry name" value="Translational machinery components"/>
    <property type="match status" value="1"/>
</dbReference>
<evidence type="ECO:0000256" key="2">
    <source>
        <dbReference type="ARBA" id="ARBA00007116"/>
    </source>
</evidence>
<dbReference type="GO" id="GO:0006412">
    <property type="term" value="P:translation"/>
    <property type="evidence" value="ECO:0007669"/>
    <property type="project" value="InterPro"/>
</dbReference>
<dbReference type="GO" id="GO:0003735">
    <property type="term" value="F:structural constituent of ribosome"/>
    <property type="evidence" value="ECO:0007669"/>
    <property type="project" value="InterPro"/>
</dbReference>
<keyword evidence="3" id="KW-0963">Cytoplasm</keyword>
<dbReference type="Pfam" id="PF17144">
    <property type="entry name" value="Ribosomal_L5e"/>
    <property type="match status" value="1"/>
</dbReference>
<evidence type="ECO:0000259" key="7">
    <source>
        <dbReference type="Pfam" id="PF14204"/>
    </source>
</evidence>
<protein>
    <recommendedName>
        <fullName evidence="7">Large ribosomal subunit protein uL18 C-terminal eukaryotes domain-containing protein</fullName>
    </recommendedName>
</protein>
<dbReference type="InterPro" id="IPR005485">
    <property type="entry name" value="Rbsml_uL18_euk_arch"/>
</dbReference>
<organism evidence="8">
    <name type="scientific">Percolomonas cosmopolitus</name>
    <dbReference type="NCBI Taxonomy" id="63605"/>
    <lineage>
        <taxon>Eukaryota</taxon>
        <taxon>Discoba</taxon>
        <taxon>Heterolobosea</taxon>
        <taxon>Tetramitia</taxon>
        <taxon>Eutetramitia</taxon>
        <taxon>Percolomonadidae</taxon>
        <taxon>Percolomonas</taxon>
    </lineage>
</organism>
<dbReference type="FunFam" id="3.30.420.100:FF:000002">
    <property type="entry name" value="60S ribosomal protein L5"/>
    <property type="match status" value="1"/>
</dbReference>
<dbReference type="CDD" id="cd00432">
    <property type="entry name" value="Ribosomal_L18_L5e"/>
    <property type="match status" value="1"/>
</dbReference>
<dbReference type="PANTHER" id="PTHR23410:SF12">
    <property type="entry name" value="LARGE RIBOSOMAL SUBUNIT PROTEIN UL18"/>
    <property type="match status" value="1"/>
</dbReference>
<keyword evidence="5" id="KW-0687">Ribonucleoprotein</keyword>
<evidence type="ECO:0000256" key="4">
    <source>
        <dbReference type="ARBA" id="ARBA00022980"/>
    </source>
</evidence>
<comment type="similarity">
    <text evidence="2">Belongs to the universal ribosomal protein uL18 family.</text>
</comment>
<evidence type="ECO:0000313" key="8">
    <source>
        <dbReference type="EMBL" id="CAD9081196.1"/>
    </source>
</evidence>
<dbReference type="Gene3D" id="3.30.420.100">
    <property type="match status" value="1"/>
</dbReference>
<dbReference type="GO" id="GO:0000027">
    <property type="term" value="P:ribosomal large subunit assembly"/>
    <property type="evidence" value="ECO:0007669"/>
    <property type="project" value="TreeGrafter"/>
</dbReference>